<dbReference type="Pfam" id="PF05699">
    <property type="entry name" value="Dimer_Tnp_hAT"/>
    <property type="match status" value="1"/>
</dbReference>
<feature type="domain" description="HAT C-terminal dimerisation" evidence="1">
    <location>
        <begin position="108"/>
        <end position="175"/>
    </location>
</feature>
<dbReference type="EMBL" id="BGPR01004643">
    <property type="protein sequence ID" value="GBN01730.1"/>
    <property type="molecule type" value="Genomic_DNA"/>
</dbReference>
<dbReference type="PANTHER" id="PTHR45749:SF35">
    <property type="entry name" value="AC-LIKE TRANSPOSASE-RELATED"/>
    <property type="match status" value="1"/>
</dbReference>
<proteinExistence type="predicted"/>
<dbReference type="PANTHER" id="PTHR45749">
    <property type="match status" value="1"/>
</dbReference>
<dbReference type="OrthoDB" id="10063284at2759"/>
<keyword evidence="3" id="KW-1185">Reference proteome</keyword>
<comment type="caution">
    <text evidence="2">The sequence shown here is derived from an EMBL/GenBank/DDBJ whole genome shotgun (WGS) entry which is preliminary data.</text>
</comment>
<sequence>MPEEKAADEPLSFDQKLKRSMLEGIDRFQQEIDTRCEGMECIQDRFEVLELSNLIETSENELPKFVQSLLENYNEYSADGILTEIPSLRRFLKAAKVPTEESLSWTSLRFLKYAVEYELFDSVSNLTLELRFFFTLCISVASCEKSFSKLKLIKNHLRSTMNQARLSILAILSIEISVAEGIDSDAFQNL</sequence>
<evidence type="ECO:0000313" key="3">
    <source>
        <dbReference type="Proteomes" id="UP000499080"/>
    </source>
</evidence>
<dbReference type="InterPro" id="IPR008906">
    <property type="entry name" value="HATC_C_dom"/>
</dbReference>
<evidence type="ECO:0000313" key="2">
    <source>
        <dbReference type="EMBL" id="GBN01730.1"/>
    </source>
</evidence>
<reference evidence="2 3" key="1">
    <citation type="journal article" date="2019" name="Sci. Rep.">
        <title>Orb-weaving spider Araneus ventricosus genome elucidates the spidroin gene catalogue.</title>
        <authorList>
            <person name="Kono N."/>
            <person name="Nakamura H."/>
            <person name="Ohtoshi R."/>
            <person name="Moran D.A.P."/>
            <person name="Shinohara A."/>
            <person name="Yoshida Y."/>
            <person name="Fujiwara M."/>
            <person name="Mori M."/>
            <person name="Tomita M."/>
            <person name="Arakawa K."/>
        </authorList>
    </citation>
    <scope>NUCLEOTIDE SEQUENCE [LARGE SCALE GENOMIC DNA]</scope>
</reference>
<evidence type="ECO:0000259" key="1">
    <source>
        <dbReference type="Pfam" id="PF05699"/>
    </source>
</evidence>
<protein>
    <recommendedName>
        <fullName evidence="1">HAT C-terminal dimerisation domain-containing protein</fullName>
    </recommendedName>
</protein>
<accession>A0A4Y2KIH4</accession>
<dbReference type="GO" id="GO:0046983">
    <property type="term" value="F:protein dimerization activity"/>
    <property type="evidence" value="ECO:0007669"/>
    <property type="project" value="InterPro"/>
</dbReference>
<name>A0A4Y2KIH4_ARAVE</name>
<organism evidence="2 3">
    <name type="scientific">Araneus ventricosus</name>
    <name type="common">Orbweaver spider</name>
    <name type="synonym">Epeira ventricosa</name>
    <dbReference type="NCBI Taxonomy" id="182803"/>
    <lineage>
        <taxon>Eukaryota</taxon>
        <taxon>Metazoa</taxon>
        <taxon>Ecdysozoa</taxon>
        <taxon>Arthropoda</taxon>
        <taxon>Chelicerata</taxon>
        <taxon>Arachnida</taxon>
        <taxon>Araneae</taxon>
        <taxon>Araneomorphae</taxon>
        <taxon>Entelegynae</taxon>
        <taxon>Araneoidea</taxon>
        <taxon>Araneidae</taxon>
        <taxon>Araneus</taxon>
    </lineage>
</organism>
<dbReference type="Proteomes" id="UP000499080">
    <property type="component" value="Unassembled WGS sequence"/>
</dbReference>
<gene>
    <name evidence="2" type="ORF">AVEN_30989_1</name>
</gene>
<dbReference type="AlphaFoldDB" id="A0A4Y2KIH4"/>